<dbReference type="OrthoDB" id="672071at2759"/>
<comment type="caution">
    <text evidence="12">Lacks conserved residue(s) required for the propagation of feature annotation.</text>
</comment>
<dbReference type="InterPro" id="IPR001002">
    <property type="entry name" value="Chitin-bd_1"/>
</dbReference>
<comment type="catalytic activity">
    <reaction evidence="1">
        <text>Random endo-hydrolysis of N-acetyl-beta-D-glucosaminide (1-&gt;4)-beta-linkages in chitin and chitodextrins.</text>
        <dbReference type="EC" id="3.2.1.14"/>
    </reaction>
</comment>
<feature type="disulfide bond" evidence="12">
    <location>
        <begin position="35"/>
        <end position="47"/>
    </location>
</feature>
<feature type="disulfide bond" evidence="12">
    <location>
        <begin position="40"/>
        <end position="54"/>
    </location>
</feature>
<keyword evidence="8 12" id="KW-1015">Disulfide bond</keyword>
<dbReference type="PRINTS" id="PR00451">
    <property type="entry name" value="CHITINBINDNG"/>
</dbReference>
<feature type="chain" id="PRO_5014095650" description="chitinase" evidence="13">
    <location>
        <begin position="31"/>
        <end position="89"/>
    </location>
</feature>
<evidence type="ECO:0000256" key="1">
    <source>
        <dbReference type="ARBA" id="ARBA00000822"/>
    </source>
</evidence>
<dbReference type="Gramene" id="KQJ83349">
    <property type="protein sequence ID" value="KQJ83349"/>
    <property type="gene ID" value="BRADI_5g14420v3"/>
</dbReference>
<evidence type="ECO:0000256" key="12">
    <source>
        <dbReference type="PROSITE-ProRule" id="PRU00261"/>
    </source>
</evidence>
<reference evidence="16" key="3">
    <citation type="submission" date="2018-08" db="UniProtKB">
        <authorList>
            <consortium name="EnsemblPlants"/>
        </authorList>
    </citation>
    <scope>IDENTIFICATION</scope>
    <source>
        <strain evidence="16">cv. Bd21</strain>
    </source>
</reference>
<evidence type="ECO:0000256" key="8">
    <source>
        <dbReference type="ARBA" id="ARBA00023157"/>
    </source>
</evidence>
<keyword evidence="5" id="KW-0378">Hydrolase</keyword>
<dbReference type="FunFam" id="3.30.60.10:FF:000002">
    <property type="entry name" value="Chitinase B"/>
    <property type="match status" value="1"/>
</dbReference>
<reference evidence="15" key="2">
    <citation type="submission" date="2017-06" db="EMBL/GenBank/DDBJ databases">
        <title>WGS assembly of Brachypodium distachyon.</title>
        <authorList>
            <consortium name="The International Brachypodium Initiative"/>
            <person name="Lucas S."/>
            <person name="Harmon-Smith M."/>
            <person name="Lail K."/>
            <person name="Tice H."/>
            <person name="Grimwood J."/>
            <person name="Bruce D."/>
            <person name="Barry K."/>
            <person name="Shu S."/>
            <person name="Lindquist E."/>
            <person name="Wang M."/>
            <person name="Pitluck S."/>
            <person name="Vogel J.P."/>
            <person name="Garvin D.F."/>
            <person name="Mockler T.C."/>
            <person name="Schmutz J."/>
            <person name="Rokhsar D."/>
            <person name="Bevan M.W."/>
        </authorList>
    </citation>
    <scope>NUCLEOTIDE SEQUENCE</scope>
    <source>
        <strain evidence="15">Bd21</strain>
    </source>
</reference>
<evidence type="ECO:0000256" key="10">
    <source>
        <dbReference type="ARBA" id="ARBA00023295"/>
    </source>
</evidence>
<keyword evidence="17" id="KW-1185">Reference proteome</keyword>
<evidence type="ECO:0000256" key="2">
    <source>
        <dbReference type="ARBA" id="ARBA00012729"/>
    </source>
</evidence>
<dbReference type="KEGG" id="bdi:100823655"/>
<dbReference type="GO" id="GO:0006952">
    <property type="term" value="P:defense response"/>
    <property type="evidence" value="ECO:0007669"/>
    <property type="project" value="UniProtKB-KW"/>
</dbReference>
<sequence>MAKSAMPLVATLLAVGLAVLLLSGAGPAAAQNCGCPDDLCCSQWGYCGTGDAYCGDGCQSGPCTVMSGGAAAAARKMSGDKAVGSKRTP</sequence>
<keyword evidence="7" id="KW-0146">Chitin degradation</keyword>
<keyword evidence="11" id="KW-0624">Polysaccharide degradation</keyword>
<dbReference type="OMA" id="PCTVMSG"/>
<dbReference type="SUPFAM" id="SSF57016">
    <property type="entry name" value="Plant lectins/antimicrobial peptides"/>
    <property type="match status" value="1"/>
</dbReference>
<feature type="domain" description="Chitin-binding type-1" evidence="14">
    <location>
        <begin position="30"/>
        <end position="65"/>
    </location>
</feature>
<evidence type="ECO:0000256" key="6">
    <source>
        <dbReference type="ARBA" id="ARBA00022821"/>
    </source>
</evidence>
<evidence type="ECO:0000256" key="7">
    <source>
        <dbReference type="ARBA" id="ARBA00023024"/>
    </source>
</evidence>
<dbReference type="EnsemblPlants" id="KQJ83349">
    <property type="protein sequence ID" value="KQJ83349"/>
    <property type="gene ID" value="BRADI_5g14420v3"/>
</dbReference>
<keyword evidence="3 12" id="KW-0147">Chitin-binding</keyword>
<dbReference type="RefSeq" id="XP_010240067.1">
    <property type="nucleotide sequence ID" value="XM_010241765.2"/>
</dbReference>
<dbReference type="EC" id="3.2.1.14" evidence="2"/>
<reference evidence="15 16" key="1">
    <citation type="journal article" date="2010" name="Nature">
        <title>Genome sequencing and analysis of the model grass Brachypodium distachyon.</title>
        <authorList>
            <consortium name="International Brachypodium Initiative"/>
        </authorList>
    </citation>
    <scope>NUCLEOTIDE SEQUENCE [LARGE SCALE GENOMIC DNA]</scope>
    <source>
        <strain evidence="15 16">Bd21</strain>
    </source>
</reference>
<gene>
    <name evidence="16" type="primary">LOC100823655</name>
    <name evidence="15" type="ORF">BRADI_5g14420v3</name>
</gene>
<dbReference type="PROSITE" id="PS00026">
    <property type="entry name" value="CHIT_BIND_I_1"/>
    <property type="match status" value="1"/>
</dbReference>
<dbReference type="STRING" id="15368.I1IZ78"/>
<dbReference type="GO" id="GO:0008061">
    <property type="term" value="F:chitin binding"/>
    <property type="evidence" value="ECO:0007669"/>
    <property type="project" value="UniProtKB-UniRule"/>
</dbReference>
<evidence type="ECO:0000256" key="3">
    <source>
        <dbReference type="ARBA" id="ARBA00022669"/>
    </source>
</evidence>
<protein>
    <recommendedName>
        <fullName evidence="2">chitinase</fullName>
        <ecNumber evidence="2">3.2.1.14</ecNumber>
    </recommendedName>
</protein>
<dbReference type="Proteomes" id="UP000008810">
    <property type="component" value="Chromosome 5"/>
</dbReference>
<dbReference type="AlphaFoldDB" id="I1IZ78"/>
<dbReference type="Gene3D" id="3.30.60.10">
    <property type="entry name" value="Endochitinase-like"/>
    <property type="match status" value="1"/>
</dbReference>
<dbReference type="HOGENOM" id="CLU_179574_0_0_1"/>
<accession>I1IZ78</accession>
<proteinExistence type="predicted"/>
<dbReference type="GO" id="GO:0000272">
    <property type="term" value="P:polysaccharide catabolic process"/>
    <property type="evidence" value="ECO:0007669"/>
    <property type="project" value="UniProtKB-KW"/>
</dbReference>
<dbReference type="eggNOG" id="KOG4742">
    <property type="taxonomic scope" value="Eukaryota"/>
</dbReference>
<evidence type="ECO:0000256" key="4">
    <source>
        <dbReference type="ARBA" id="ARBA00022729"/>
    </source>
</evidence>
<dbReference type="InterPro" id="IPR036861">
    <property type="entry name" value="Endochitinase-like_sf"/>
</dbReference>
<name>I1IZ78_BRADI</name>
<dbReference type="GO" id="GO:0008843">
    <property type="term" value="F:endochitinase activity"/>
    <property type="evidence" value="ECO:0007669"/>
    <property type="project" value="UniProtKB-EC"/>
</dbReference>
<keyword evidence="10" id="KW-0326">Glycosidase</keyword>
<keyword evidence="4 13" id="KW-0732">Signal</keyword>
<dbReference type="Pfam" id="PF00187">
    <property type="entry name" value="Chitin_bind_1"/>
    <property type="match status" value="1"/>
</dbReference>
<evidence type="ECO:0000313" key="15">
    <source>
        <dbReference type="EMBL" id="KQJ83349.1"/>
    </source>
</evidence>
<dbReference type="InterPro" id="IPR018371">
    <property type="entry name" value="Chitin-binding_1_CS"/>
</dbReference>
<feature type="signal peptide" evidence="13">
    <location>
        <begin position="1"/>
        <end position="30"/>
    </location>
</feature>
<dbReference type="EMBL" id="CM000884">
    <property type="protein sequence ID" value="KQJ83349.1"/>
    <property type="molecule type" value="Genomic_DNA"/>
</dbReference>
<organism evidence="15">
    <name type="scientific">Brachypodium distachyon</name>
    <name type="common">Purple false brome</name>
    <name type="synonym">Trachynia distachya</name>
    <dbReference type="NCBI Taxonomy" id="15368"/>
    <lineage>
        <taxon>Eukaryota</taxon>
        <taxon>Viridiplantae</taxon>
        <taxon>Streptophyta</taxon>
        <taxon>Embryophyta</taxon>
        <taxon>Tracheophyta</taxon>
        <taxon>Spermatophyta</taxon>
        <taxon>Magnoliopsida</taxon>
        <taxon>Liliopsida</taxon>
        <taxon>Poales</taxon>
        <taxon>Poaceae</taxon>
        <taxon>BOP clade</taxon>
        <taxon>Pooideae</taxon>
        <taxon>Stipodae</taxon>
        <taxon>Brachypodieae</taxon>
        <taxon>Brachypodium</taxon>
    </lineage>
</organism>
<evidence type="ECO:0000313" key="17">
    <source>
        <dbReference type="Proteomes" id="UP000008810"/>
    </source>
</evidence>
<evidence type="ECO:0000256" key="13">
    <source>
        <dbReference type="SAM" id="SignalP"/>
    </source>
</evidence>
<dbReference type="PROSITE" id="PS50941">
    <property type="entry name" value="CHIT_BIND_I_2"/>
    <property type="match status" value="1"/>
</dbReference>
<keyword evidence="6" id="KW-0611">Plant defense</keyword>
<evidence type="ECO:0000313" key="16">
    <source>
        <dbReference type="EnsemblPlants" id="KQJ83349"/>
    </source>
</evidence>
<evidence type="ECO:0000256" key="11">
    <source>
        <dbReference type="ARBA" id="ARBA00023326"/>
    </source>
</evidence>
<evidence type="ECO:0000259" key="14">
    <source>
        <dbReference type="PROSITE" id="PS50941"/>
    </source>
</evidence>
<evidence type="ECO:0000256" key="5">
    <source>
        <dbReference type="ARBA" id="ARBA00022801"/>
    </source>
</evidence>
<dbReference type="CDD" id="cd00035">
    <property type="entry name" value="ChtBD1"/>
    <property type="match status" value="1"/>
</dbReference>
<evidence type="ECO:0000256" key="9">
    <source>
        <dbReference type="ARBA" id="ARBA00023277"/>
    </source>
</evidence>
<dbReference type="GeneID" id="100823655"/>
<dbReference type="GO" id="GO:0006032">
    <property type="term" value="P:chitin catabolic process"/>
    <property type="evidence" value="ECO:0007669"/>
    <property type="project" value="UniProtKB-KW"/>
</dbReference>
<dbReference type="SMART" id="SM00270">
    <property type="entry name" value="ChtBD1"/>
    <property type="match status" value="1"/>
</dbReference>
<dbReference type="FunCoup" id="I1IZ78">
    <property type="interactions" value="200"/>
</dbReference>
<keyword evidence="9" id="KW-0119">Carbohydrate metabolism</keyword>